<dbReference type="Proteomes" id="UP001497535">
    <property type="component" value="Unassembled WGS sequence"/>
</dbReference>
<gene>
    <name evidence="1" type="ORF">MENTE1834_LOCUS6402</name>
</gene>
<organism evidence="1 2">
    <name type="scientific">Meloidogyne enterolobii</name>
    <name type="common">Root-knot nematode worm</name>
    <name type="synonym">Meloidogyne mayaguensis</name>
    <dbReference type="NCBI Taxonomy" id="390850"/>
    <lineage>
        <taxon>Eukaryota</taxon>
        <taxon>Metazoa</taxon>
        <taxon>Ecdysozoa</taxon>
        <taxon>Nematoda</taxon>
        <taxon>Chromadorea</taxon>
        <taxon>Rhabditida</taxon>
        <taxon>Tylenchina</taxon>
        <taxon>Tylenchomorpha</taxon>
        <taxon>Tylenchoidea</taxon>
        <taxon>Meloidogynidae</taxon>
        <taxon>Meloidogyninae</taxon>
        <taxon>Meloidogyne</taxon>
    </lineage>
</organism>
<keyword evidence="2" id="KW-1185">Reference proteome</keyword>
<evidence type="ECO:0000313" key="2">
    <source>
        <dbReference type="Proteomes" id="UP001497535"/>
    </source>
</evidence>
<proteinExistence type="predicted"/>
<dbReference type="EMBL" id="CAVMJV010000004">
    <property type="protein sequence ID" value="CAK5027459.1"/>
    <property type="molecule type" value="Genomic_DNA"/>
</dbReference>
<evidence type="ECO:0000313" key="1">
    <source>
        <dbReference type="EMBL" id="CAK5027459.1"/>
    </source>
</evidence>
<sequence>MSDKSTPIVAPDGGMIKIANSGDHDPVYDKLEHAFGVSTATNGTLSAEFDSSAELIMKLQNMLRSIELSLDKGMVISRARIFRHD</sequence>
<reference evidence="1" key="1">
    <citation type="submission" date="2023-11" db="EMBL/GenBank/DDBJ databases">
        <authorList>
            <person name="Poullet M."/>
        </authorList>
    </citation>
    <scope>NUCLEOTIDE SEQUENCE</scope>
    <source>
        <strain evidence="1">E1834</strain>
    </source>
</reference>
<comment type="caution">
    <text evidence="1">The sequence shown here is derived from an EMBL/GenBank/DDBJ whole genome shotgun (WGS) entry which is preliminary data.</text>
</comment>
<accession>A0ACB0Y1E4</accession>
<protein>
    <submittedName>
        <fullName evidence="1">Uncharacterized protein</fullName>
    </submittedName>
</protein>
<name>A0ACB0Y1E4_MELEN</name>